<name>A0ABW9XMD0_9BACL</name>
<comment type="caution">
    <text evidence="1">The sequence shown here is derived from an EMBL/GenBank/DDBJ whole genome shotgun (WGS) entry which is preliminary data.</text>
</comment>
<dbReference type="Proteomes" id="UP000665561">
    <property type="component" value="Unassembled WGS sequence"/>
</dbReference>
<accession>A0ABW9XMD0</accession>
<evidence type="ECO:0000313" key="2">
    <source>
        <dbReference type="Proteomes" id="UP000665561"/>
    </source>
</evidence>
<evidence type="ECO:0000313" key="1">
    <source>
        <dbReference type="EMBL" id="NBD23765.1"/>
    </source>
</evidence>
<protein>
    <submittedName>
        <fullName evidence="1">Uncharacterized protein</fullName>
    </submittedName>
</protein>
<keyword evidence="2" id="KW-1185">Reference proteome</keyword>
<reference evidence="1 2" key="1">
    <citation type="submission" date="2020-01" db="EMBL/GenBank/DDBJ databases">
        <title>Paenibacillus soybeanensis sp. nov. isolated from the nodules of soybean (Glycine max(L.) Merr).</title>
        <authorList>
            <person name="Wang H."/>
        </authorList>
    </citation>
    <scope>NUCLEOTIDE SEQUENCE [LARGE SCALE GENOMIC DNA]</scope>
    <source>
        <strain evidence="1 2">T1</strain>
    </source>
</reference>
<dbReference type="RefSeq" id="WP_161742550.1">
    <property type="nucleotide sequence ID" value="NZ_JAAAMV010000003.1"/>
</dbReference>
<gene>
    <name evidence="1" type="ORF">GT019_07770</name>
</gene>
<organism evidence="1 2">
    <name type="scientific">Paenibacillus glycinis</name>
    <dbReference type="NCBI Taxonomy" id="2697035"/>
    <lineage>
        <taxon>Bacteria</taxon>
        <taxon>Bacillati</taxon>
        <taxon>Bacillota</taxon>
        <taxon>Bacilli</taxon>
        <taxon>Bacillales</taxon>
        <taxon>Paenibacillaceae</taxon>
        <taxon>Paenibacillus</taxon>
    </lineage>
</organism>
<proteinExistence type="predicted"/>
<dbReference type="EMBL" id="JAAAMV010000003">
    <property type="protein sequence ID" value="NBD23765.1"/>
    <property type="molecule type" value="Genomic_DNA"/>
</dbReference>
<sequence>MALRPELLTKRIFRSGQLVPLDGMYGDLWGSFLPLLQGETFPSHREMGESKWTYKGSLGMGLPEERKRASFIRQVKER</sequence>